<dbReference type="PANTHER" id="PTHR33383:SF1">
    <property type="entry name" value="MEMBRANE PROTEIN INSERTION EFFICIENCY FACTOR-RELATED"/>
    <property type="match status" value="1"/>
</dbReference>
<evidence type="ECO:0000313" key="4">
    <source>
        <dbReference type="Proteomes" id="UP000264036"/>
    </source>
</evidence>
<dbReference type="PROSITE" id="PS51257">
    <property type="entry name" value="PROKAR_LIPOPROTEIN"/>
    <property type="match status" value="1"/>
</dbReference>
<keyword evidence="1" id="KW-0472">Membrane</keyword>
<keyword evidence="1" id="KW-1003">Cell membrane</keyword>
<dbReference type="HAMAP" id="MF_00386">
    <property type="entry name" value="UPF0161_YidD"/>
    <property type="match status" value="1"/>
</dbReference>
<protein>
    <recommendedName>
        <fullName evidence="1">Putative membrane protein insertion efficiency factor</fullName>
    </recommendedName>
</protein>
<gene>
    <name evidence="3" type="ORF">DD666_20350</name>
</gene>
<feature type="region of interest" description="Disordered" evidence="2">
    <location>
        <begin position="62"/>
        <end position="85"/>
    </location>
</feature>
<comment type="subcellular location">
    <subcellularLocation>
        <location evidence="1">Cell membrane</location>
        <topology evidence="1">Peripheral membrane protein</topology>
        <orientation evidence="1">Cytoplasmic side</orientation>
    </subcellularLocation>
</comment>
<evidence type="ECO:0000256" key="2">
    <source>
        <dbReference type="SAM" id="MobiDB-lite"/>
    </source>
</evidence>
<evidence type="ECO:0000313" key="3">
    <source>
        <dbReference type="EMBL" id="HBP31748.1"/>
    </source>
</evidence>
<dbReference type="PANTHER" id="PTHR33383">
    <property type="entry name" value="MEMBRANE PROTEIN INSERTION EFFICIENCY FACTOR-RELATED"/>
    <property type="match status" value="1"/>
</dbReference>
<dbReference type="Pfam" id="PF01809">
    <property type="entry name" value="YidD"/>
    <property type="match status" value="1"/>
</dbReference>
<dbReference type="InterPro" id="IPR002696">
    <property type="entry name" value="Membr_insert_effic_factor_YidD"/>
</dbReference>
<comment type="similarity">
    <text evidence="1">Belongs to the UPF0161 family.</text>
</comment>
<dbReference type="EMBL" id="DOEK01000044">
    <property type="protein sequence ID" value="HBP31748.1"/>
    <property type="molecule type" value="Genomic_DNA"/>
</dbReference>
<sequence>MIRQILIAPIRFYRYFISPWVGQSCRFTPTCSAYMEQAIHTHGAGKGLWLGTKRLCRCHPFSPGGHDPVPPAKASTGATTAANHE</sequence>
<evidence type="ECO:0000256" key="1">
    <source>
        <dbReference type="HAMAP-Rule" id="MF_00386"/>
    </source>
</evidence>
<organism evidence="3 4">
    <name type="scientific">Advenella kashmirensis</name>
    <dbReference type="NCBI Taxonomy" id="310575"/>
    <lineage>
        <taxon>Bacteria</taxon>
        <taxon>Pseudomonadati</taxon>
        <taxon>Pseudomonadota</taxon>
        <taxon>Betaproteobacteria</taxon>
        <taxon>Burkholderiales</taxon>
        <taxon>Alcaligenaceae</taxon>
    </lineage>
</organism>
<dbReference type="GO" id="GO:0005886">
    <property type="term" value="C:plasma membrane"/>
    <property type="evidence" value="ECO:0007669"/>
    <property type="project" value="UniProtKB-SubCell"/>
</dbReference>
<comment type="caution">
    <text evidence="3">The sequence shown here is derived from an EMBL/GenBank/DDBJ whole genome shotgun (WGS) entry which is preliminary data.</text>
</comment>
<dbReference type="SMART" id="SM01234">
    <property type="entry name" value="Haemolytic"/>
    <property type="match status" value="1"/>
</dbReference>
<reference evidence="3 4" key="1">
    <citation type="journal article" date="2018" name="Nat. Biotechnol.">
        <title>A standardized bacterial taxonomy based on genome phylogeny substantially revises the tree of life.</title>
        <authorList>
            <person name="Parks D.H."/>
            <person name="Chuvochina M."/>
            <person name="Waite D.W."/>
            <person name="Rinke C."/>
            <person name="Skarshewski A."/>
            <person name="Chaumeil P.A."/>
            <person name="Hugenholtz P."/>
        </authorList>
    </citation>
    <scope>NUCLEOTIDE SEQUENCE [LARGE SCALE GENOMIC DNA]</scope>
    <source>
        <strain evidence="3">UBA10707</strain>
    </source>
</reference>
<accession>A0A356LM00</accession>
<name>A0A356LM00_9BURK</name>
<proteinExistence type="inferred from homology"/>
<dbReference type="Proteomes" id="UP000264036">
    <property type="component" value="Unassembled WGS sequence"/>
</dbReference>
<dbReference type="NCBIfam" id="TIGR00278">
    <property type="entry name" value="membrane protein insertion efficiency factor YidD"/>
    <property type="match status" value="1"/>
</dbReference>
<dbReference type="AlphaFoldDB" id="A0A356LM00"/>
<comment type="function">
    <text evidence="1">Could be involved in insertion of integral membrane proteins into the membrane.</text>
</comment>
<feature type="compositionally biased region" description="Polar residues" evidence="2">
    <location>
        <begin position="76"/>
        <end position="85"/>
    </location>
</feature>